<dbReference type="SUPFAM" id="SSF52540">
    <property type="entry name" value="P-loop containing nucleoside triphosphate hydrolases"/>
    <property type="match status" value="1"/>
</dbReference>
<gene>
    <name evidence="4" type="ORF">C5Y98_08135</name>
</gene>
<comment type="caution">
    <text evidence="1">Lacks conserved residue(s) required for the propagation of feature annotation.</text>
</comment>
<dbReference type="GO" id="GO:0000160">
    <property type="term" value="P:phosphorelay signal transduction system"/>
    <property type="evidence" value="ECO:0007669"/>
    <property type="project" value="InterPro"/>
</dbReference>
<dbReference type="Pfam" id="PF13614">
    <property type="entry name" value="AAA_31"/>
    <property type="match status" value="1"/>
</dbReference>
<dbReference type="PANTHER" id="PTHR43384">
    <property type="entry name" value="SEPTUM SITE-DETERMINING PROTEIN MIND HOMOLOG, CHLOROPLASTIC-RELATED"/>
    <property type="match status" value="1"/>
</dbReference>
<name>A0A2S8G1P0_9BACT</name>
<dbReference type="InterPro" id="IPR001789">
    <property type="entry name" value="Sig_transdc_resp-reg_receiver"/>
</dbReference>
<dbReference type="EMBL" id="PUIB01000011">
    <property type="protein sequence ID" value="PQO38044.1"/>
    <property type="molecule type" value="Genomic_DNA"/>
</dbReference>
<dbReference type="InterPro" id="IPR025669">
    <property type="entry name" value="AAA_dom"/>
</dbReference>
<reference evidence="4 5" key="1">
    <citation type="submission" date="2018-02" db="EMBL/GenBank/DDBJ databases">
        <title>Comparative genomes isolates from brazilian mangrove.</title>
        <authorList>
            <person name="Araujo J.E."/>
            <person name="Taketani R.G."/>
            <person name="Silva M.C.P."/>
            <person name="Loureco M.V."/>
            <person name="Andreote F.D."/>
        </authorList>
    </citation>
    <scope>NUCLEOTIDE SEQUENCE [LARGE SCALE GENOMIC DNA]</scope>
    <source>
        <strain evidence="4 5">NAP PRIS-MGV</strain>
    </source>
</reference>
<feature type="region of interest" description="Disordered" evidence="2">
    <location>
        <begin position="387"/>
        <end position="417"/>
    </location>
</feature>
<dbReference type="GO" id="GO:0009898">
    <property type="term" value="C:cytoplasmic side of plasma membrane"/>
    <property type="evidence" value="ECO:0007669"/>
    <property type="project" value="TreeGrafter"/>
</dbReference>
<protein>
    <submittedName>
        <fullName evidence="4">Chromosome partitioning protein</fullName>
    </submittedName>
</protein>
<dbReference type="InterPro" id="IPR027417">
    <property type="entry name" value="P-loop_NTPase"/>
</dbReference>
<dbReference type="GO" id="GO:0016887">
    <property type="term" value="F:ATP hydrolysis activity"/>
    <property type="evidence" value="ECO:0007669"/>
    <property type="project" value="TreeGrafter"/>
</dbReference>
<dbReference type="InterPro" id="IPR050625">
    <property type="entry name" value="ParA/MinD_ATPase"/>
</dbReference>
<evidence type="ECO:0000256" key="2">
    <source>
        <dbReference type="SAM" id="MobiDB-lite"/>
    </source>
</evidence>
<dbReference type="PROSITE" id="PS50110">
    <property type="entry name" value="RESPONSE_REGULATORY"/>
    <property type="match status" value="1"/>
</dbReference>
<organism evidence="4 5">
    <name type="scientific">Blastopirellula marina</name>
    <dbReference type="NCBI Taxonomy" id="124"/>
    <lineage>
        <taxon>Bacteria</taxon>
        <taxon>Pseudomonadati</taxon>
        <taxon>Planctomycetota</taxon>
        <taxon>Planctomycetia</taxon>
        <taxon>Pirellulales</taxon>
        <taxon>Pirellulaceae</taxon>
        <taxon>Blastopirellula</taxon>
    </lineage>
</organism>
<dbReference type="GO" id="GO:0005829">
    <property type="term" value="C:cytosol"/>
    <property type="evidence" value="ECO:0007669"/>
    <property type="project" value="TreeGrafter"/>
</dbReference>
<sequence>MSTKTQVLTVTRDPKLRDELQELLSSLEDGALVTSFAQDNRQAVEVARSRGPEIALVEMRESTLPIQAFAREMAAVSPGTTVVGVIRDGLFAGSESESQVLIDVLRSGVKDFLNYPFSLGELQDLVRRVEKDSRKQPAQLGAVVAFVSNKGGVGKSTLAINTAVGLARQMPDRVLLVDASLQLGVAASMLDLQPVATLTEAAKEQTRLDTTLIQEMAVPHSSGLHLLAAPRDAVEAAQVDDEVMTQVLSLARRSYDFVIVDTFPVFDAISLAILDLASKAFVVTENVVPTLLGTAKLIELLDKFSYPVDQTEIILNRQQRVAGSLHAQDIARRLGRDIDWIFPYDRNVISAANTGQPLAMTTRGYFGFGRELKRLIKEVSGLRGDSRANGVSFPGRETEVPVTNGHPMHPSTQEPTA</sequence>
<dbReference type="AlphaFoldDB" id="A0A2S8G1P0"/>
<comment type="caution">
    <text evidence="4">The sequence shown here is derived from an EMBL/GenBank/DDBJ whole genome shotgun (WGS) entry which is preliminary data.</text>
</comment>
<dbReference type="GO" id="GO:0051782">
    <property type="term" value="P:negative regulation of cell division"/>
    <property type="evidence" value="ECO:0007669"/>
    <property type="project" value="TreeGrafter"/>
</dbReference>
<dbReference type="Proteomes" id="UP000239388">
    <property type="component" value="Unassembled WGS sequence"/>
</dbReference>
<dbReference type="InterPro" id="IPR011006">
    <property type="entry name" value="CheY-like_superfamily"/>
</dbReference>
<dbReference type="Gene3D" id="3.40.50.300">
    <property type="entry name" value="P-loop containing nucleotide triphosphate hydrolases"/>
    <property type="match status" value="1"/>
</dbReference>
<dbReference type="SUPFAM" id="SSF52172">
    <property type="entry name" value="CheY-like"/>
    <property type="match status" value="1"/>
</dbReference>
<evidence type="ECO:0000313" key="5">
    <source>
        <dbReference type="Proteomes" id="UP000239388"/>
    </source>
</evidence>
<evidence type="ECO:0000256" key="1">
    <source>
        <dbReference type="PROSITE-ProRule" id="PRU00169"/>
    </source>
</evidence>
<proteinExistence type="predicted"/>
<accession>A0A2S8G1P0</accession>
<evidence type="ECO:0000313" key="4">
    <source>
        <dbReference type="EMBL" id="PQO38044.1"/>
    </source>
</evidence>
<dbReference type="PANTHER" id="PTHR43384:SF13">
    <property type="entry name" value="SLR0110 PROTEIN"/>
    <property type="match status" value="1"/>
</dbReference>
<evidence type="ECO:0000259" key="3">
    <source>
        <dbReference type="PROSITE" id="PS50110"/>
    </source>
</evidence>
<dbReference type="GO" id="GO:0005524">
    <property type="term" value="F:ATP binding"/>
    <property type="evidence" value="ECO:0007669"/>
    <property type="project" value="TreeGrafter"/>
</dbReference>
<dbReference type="OrthoDB" id="9794577at2"/>
<dbReference type="RefSeq" id="WP_105353123.1">
    <property type="nucleotide sequence ID" value="NZ_PUIB01000011.1"/>
</dbReference>
<feature type="domain" description="Response regulatory" evidence="3">
    <location>
        <begin position="6"/>
        <end position="130"/>
    </location>
</feature>
<dbReference type="Gene3D" id="3.40.50.2300">
    <property type="match status" value="1"/>
</dbReference>